<evidence type="ECO:0000256" key="6">
    <source>
        <dbReference type="ARBA" id="ARBA00022692"/>
    </source>
</evidence>
<evidence type="ECO:0000256" key="2">
    <source>
        <dbReference type="ARBA" id="ARBA00022475"/>
    </source>
</evidence>
<keyword evidence="7 9" id="KW-1133">Transmembrane helix</keyword>
<dbReference type="SUPFAM" id="SSF55785">
    <property type="entry name" value="PYP-like sensor domain (PAS domain)"/>
    <property type="match status" value="1"/>
</dbReference>
<comment type="subcellular location">
    <subcellularLocation>
        <location evidence="1">Cell inner membrane</location>
        <topology evidence="1">Multi-pass membrane protein</topology>
    </subcellularLocation>
</comment>
<comment type="caution">
    <text evidence="12">The sequence shown here is derived from an EMBL/GenBank/DDBJ whole genome shotgun (WGS) entry which is preliminary data.</text>
</comment>
<gene>
    <name evidence="11" type="ORF">BGI27_14975</name>
    <name evidence="12" type="ORF">CGU29_14705</name>
</gene>
<evidence type="ECO:0000313" key="11">
    <source>
        <dbReference type="EMBL" id="KAF7598115.1"/>
    </source>
</evidence>
<name>A0A272ENR5_9RHOO</name>
<keyword evidence="14" id="KW-1185">Reference proteome</keyword>
<dbReference type="InterPro" id="IPR013655">
    <property type="entry name" value="PAS_fold_3"/>
</dbReference>
<keyword evidence="4" id="KW-0145">Chemotaxis</keyword>
<dbReference type="EMBL" id="NMRN01000062">
    <property type="protein sequence ID" value="PAS91738.1"/>
    <property type="molecule type" value="Genomic_DNA"/>
</dbReference>
<feature type="transmembrane region" description="Helical" evidence="9">
    <location>
        <begin position="171"/>
        <end position="192"/>
    </location>
</feature>
<evidence type="ECO:0000256" key="9">
    <source>
        <dbReference type="SAM" id="Phobius"/>
    </source>
</evidence>
<evidence type="ECO:0000313" key="14">
    <source>
        <dbReference type="Proteomes" id="UP000623509"/>
    </source>
</evidence>
<evidence type="ECO:0000313" key="12">
    <source>
        <dbReference type="EMBL" id="PAS91738.1"/>
    </source>
</evidence>
<dbReference type="Pfam" id="PF08447">
    <property type="entry name" value="PAS_3"/>
    <property type="match status" value="1"/>
</dbReference>
<dbReference type="NCBIfam" id="TIGR00229">
    <property type="entry name" value="sensory_box"/>
    <property type="match status" value="1"/>
</dbReference>
<organism evidence="12 13">
    <name type="scientific">Candidatus Dactylopiibacterium carminicum</name>
    <dbReference type="NCBI Taxonomy" id="857335"/>
    <lineage>
        <taxon>Bacteria</taxon>
        <taxon>Pseudomonadati</taxon>
        <taxon>Pseudomonadota</taxon>
        <taxon>Betaproteobacteria</taxon>
        <taxon>Rhodocyclales</taxon>
        <taxon>Rhodocyclaceae</taxon>
        <taxon>Candidatus Dactylopiibacterium</taxon>
    </lineage>
</organism>
<protein>
    <recommendedName>
        <fullName evidence="10">PAS domain-containing protein</fullName>
    </recommendedName>
</protein>
<evidence type="ECO:0000256" key="8">
    <source>
        <dbReference type="ARBA" id="ARBA00023136"/>
    </source>
</evidence>
<dbReference type="Proteomes" id="UP000216107">
    <property type="component" value="Unassembled WGS sequence"/>
</dbReference>
<evidence type="ECO:0000256" key="5">
    <source>
        <dbReference type="ARBA" id="ARBA00022519"/>
    </source>
</evidence>
<dbReference type="InterPro" id="IPR000014">
    <property type="entry name" value="PAS"/>
</dbReference>
<evidence type="ECO:0000256" key="7">
    <source>
        <dbReference type="ARBA" id="ARBA00022989"/>
    </source>
</evidence>
<dbReference type="InterPro" id="IPR001610">
    <property type="entry name" value="PAC"/>
</dbReference>
<dbReference type="GO" id="GO:0006935">
    <property type="term" value="P:chemotaxis"/>
    <property type="evidence" value="ECO:0007669"/>
    <property type="project" value="UniProtKB-KW"/>
</dbReference>
<dbReference type="FunFam" id="3.30.450.20:FF:000046">
    <property type="entry name" value="Aerotaxis sensor receptor"/>
    <property type="match status" value="1"/>
</dbReference>
<accession>A0A272ENR5</accession>
<dbReference type="OrthoDB" id="9806477at2"/>
<sequence>MKVNLPVTDHEVQFEDDILIVSRTDLKGNITFVNRDFARISGFSEEELLGKSHNIVRHPDMPPAAYEDLWRTLQAGNPWVGLVKNRCKNGDYYWVEANITPVLESGQVVGYLSIRTKPSRAKVEAAAELYARMREDRAGGVRLQEGRVVKCNWWNRVNFVRQVHQRAGLRFKFSVVGLLLFIPLVIALWLMWGKFNETILNRPRFTRHFEALSWQPSGGVYE</sequence>
<evidence type="ECO:0000256" key="3">
    <source>
        <dbReference type="ARBA" id="ARBA00022481"/>
    </source>
</evidence>
<keyword evidence="3" id="KW-0488">Methylation</keyword>
<reference evidence="12 13" key="2">
    <citation type="submission" date="2017-07" db="EMBL/GenBank/DDBJ databases">
        <title>Candidatus Dactylopiibacterium carminicum, a nitrogen-fixing symbiont of the cochineal insect Dactylopius coccus and Dactylopius opuntiae (Hemiptera: Coccoidea: Dactylopiidae).</title>
        <authorList>
            <person name="Vera A."/>
        </authorList>
    </citation>
    <scope>NUCLEOTIDE SEQUENCE [LARGE SCALE GENOMIC DNA]</scope>
    <source>
        <strain evidence="12 13">NFDCM</strain>
    </source>
</reference>
<keyword evidence="2" id="KW-1003">Cell membrane</keyword>
<evidence type="ECO:0000256" key="1">
    <source>
        <dbReference type="ARBA" id="ARBA00004429"/>
    </source>
</evidence>
<dbReference type="EMBL" id="MDUX01000063">
    <property type="protein sequence ID" value="KAF7598115.1"/>
    <property type="molecule type" value="Genomic_DNA"/>
</dbReference>
<dbReference type="AlphaFoldDB" id="A0A272ENR5"/>
<dbReference type="InterPro" id="IPR035965">
    <property type="entry name" value="PAS-like_dom_sf"/>
</dbReference>
<dbReference type="RefSeq" id="WP_095525650.1">
    <property type="nucleotide sequence ID" value="NZ_MDUX01000063.1"/>
</dbReference>
<dbReference type="Gene3D" id="3.30.450.20">
    <property type="entry name" value="PAS domain"/>
    <property type="match status" value="1"/>
</dbReference>
<keyword evidence="6 9" id="KW-0812">Transmembrane</keyword>
<dbReference type="GO" id="GO:0005886">
    <property type="term" value="C:plasma membrane"/>
    <property type="evidence" value="ECO:0007669"/>
    <property type="project" value="UniProtKB-SubCell"/>
</dbReference>
<dbReference type="Proteomes" id="UP000623509">
    <property type="component" value="Unassembled WGS sequence"/>
</dbReference>
<reference evidence="11 14" key="1">
    <citation type="submission" date="2016-08" db="EMBL/GenBank/DDBJ databases">
        <title>Candidatus Dactylopiibacterium carminicum genome sequence.</title>
        <authorList>
            <person name="Ramirez-Puebla S.T."/>
            <person name="Ormeno-Orrillo E."/>
            <person name="Vera-Ponce De Leon A."/>
            <person name="Luis L."/>
            <person name="Sanchez-Flores A."/>
            <person name="Monica R."/>
            <person name="Martinez-Romero E."/>
        </authorList>
    </citation>
    <scope>NUCLEOTIDE SEQUENCE [LARGE SCALE GENOMIC DNA]</scope>
    <source>
        <strain evidence="11">END1</strain>
    </source>
</reference>
<dbReference type="SMART" id="SM00091">
    <property type="entry name" value="PAS"/>
    <property type="match status" value="1"/>
</dbReference>
<evidence type="ECO:0000256" key="4">
    <source>
        <dbReference type="ARBA" id="ARBA00022500"/>
    </source>
</evidence>
<dbReference type="SMART" id="SM00086">
    <property type="entry name" value="PAC"/>
    <property type="match status" value="1"/>
</dbReference>
<proteinExistence type="predicted"/>
<feature type="domain" description="PAS" evidence="10">
    <location>
        <begin position="25"/>
        <end position="76"/>
    </location>
</feature>
<keyword evidence="8 9" id="KW-0472">Membrane</keyword>
<evidence type="ECO:0000259" key="10">
    <source>
        <dbReference type="PROSITE" id="PS50112"/>
    </source>
</evidence>
<evidence type="ECO:0000313" key="13">
    <source>
        <dbReference type="Proteomes" id="UP000216107"/>
    </source>
</evidence>
<dbReference type="CDD" id="cd00130">
    <property type="entry name" value="PAS"/>
    <property type="match status" value="1"/>
</dbReference>
<dbReference type="PROSITE" id="PS50112">
    <property type="entry name" value="PAS"/>
    <property type="match status" value="1"/>
</dbReference>
<keyword evidence="5" id="KW-0997">Cell inner membrane</keyword>